<keyword evidence="6" id="KW-1185">Reference proteome</keyword>
<evidence type="ECO:0000313" key="5">
    <source>
        <dbReference type="EMBL" id="MBP1922462.1"/>
    </source>
</evidence>
<name>A0A8T4GH27_9EURY</name>
<sequence>MKRRQFLGGTGAAISSSLLAGCIGGNDGGTVTVDYAYYNPVSLVLREKGWMAEAFDDTDVEVEWVLSLGSNQANEYSQGGQAEVASTAGVAALMARSNGVPITTPYIYSEPEWTALVAFEDSDIETVADLEGKQVAATRGTDPYFFLLQALDDAGLSEDDVEVVHLQHPEGQSSLVREDVDAWAGLDPHMAELELEHDGAELFYREPNFNTYGFLNFLDEFIADRPEDARRVIRAYERGREWALENPEETAEILASESDMSEPVAQRVFTERNDLTEQIPGDDHHDLLSDLAPILEREGLVNDDADPAGSVDELLDTGFAAGIGPGGE</sequence>
<comment type="caution">
    <text evidence="5">The sequence shown here is derived from an EMBL/GenBank/DDBJ whole genome shotgun (WGS) entry which is preliminary data.</text>
</comment>
<dbReference type="AlphaFoldDB" id="A0A8T4GH27"/>
<dbReference type="InterPro" id="IPR015168">
    <property type="entry name" value="SsuA/THI5"/>
</dbReference>
<dbReference type="PANTHER" id="PTHR30024:SF21">
    <property type="entry name" value="ABC TRANSPORTER SUBSTRATE-BINDING PROTEIN"/>
    <property type="match status" value="1"/>
</dbReference>
<evidence type="ECO:0000256" key="2">
    <source>
        <dbReference type="ARBA" id="ARBA00022448"/>
    </source>
</evidence>
<reference evidence="5" key="1">
    <citation type="submission" date="2021-03" db="EMBL/GenBank/DDBJ databases">
        <title>Genomic Encyclopedia of Type Strains, Phase IV (KMG-IV): sequencing the most valuable type-strain genomes for metagenomic binning, comparative biology and taxonomic classification.</title>
        <authorList>
            <person name="Goeker M."/>
        </authorList>
    </citation>
    <scope>NUCLEOTIDE SEQUENCE</scope>
    <source>
        <strain evidence="5">DSM 23564</strain>
    </source>
</reference>
<dbReference type="Gene3D" id="3.40.190.10">
    <property type="entry name" value="Periplasmic binding protein-like II"/>
    <property type="match status" value="2"/>
</dbReference>
<keyword evidence="3" id="KW-0732">Signal</keyword>
<dbReference type="RefSeq" id="WP_209484629.1">
    <property type="nucleotide sequence ID" value="NZ_JAGGKQ010000008.1"/>
</dbReference>
<proteinExistence type="predicted"/>
<accession>A0A8T4GH27</accession>
<gene>
    <name evidence="5" type="ORF">J2751_001472</name>
</gene>
<dbReference type="Pfam" id="PF09084">
    <property type="entry name" value="NMT1"/>
    <property type="match status" value="1"/>
</dbReference>
<organism evidence="5 6">
    <name type="scientific">Halorubrum alkaliphilum</name>
    <dbReference type="NCBI Taxonomy" id="261290"/>
    <lineage>
        <taxon>Archaea</taxon>
        <taxon>Methanobacteriati</taxon>
        <taxon>Methanobacteriota</taxon>
        <taxon>Stenosarchaea group</taxon>
        <taxon>Halobacteria</taxon>
        <taxon>Halobacteriales</taxon>
        <taxon>Haloferacaceae</taxon>
        <taxon>Halorubrum</taxon>
    </lineage>
</organism>
<dbReference type="PANTHER" id="PTHR30024">
    <property type="entry name" value="ALIPHATIC SULFONATES-BINDING PROTEIN-RELATED"/>
    <property type="match status" value="1"/>
</dbReference>
<dbReference type="EMBL" id="JAGGKQ010000008">
    <property type="protein sequence ID" value="MBP1922462.1"/>
    <property type="molecule type" value="Genomic_DNA"/>
</dbReference>
<evidence type="ECO:0000259" key="4">
    <source>
        <dbReference type="Pfam" id="PF09084"/>
    </source>
</evidence>
<dbReference type="GO" id="GO:0042626">
    <property type="term" value="F:ATPase-coupled transmembrane transporter activity"/>
    <property type="evidence" value="ECO:0007669"/>
    <property type="project" value="InterPro"/>
</dbReference>
<dbReference type="SUPFAM" id="SSF53850">
    <property type="entry name" value="Periplasmic binding protein-like II"/>
    <property type="match status" value="1"/>
</dbReference>
<evidence type="ECO:0000313" key="6">
    <source>
        <dbReference type="Proteomes" id="UP000823588"/>
    </source>
</evidence>
<dbReference type="InterPro" id="IPR010067">
    <property type="entry name" value="ABC_SsuA_sub-bd"/>
</dbReference>
<keyword evidence="2" id="KW-0813">Transport</keyword>
<evidence type="ECO:0000256" key="1">
    <source>
        <dbReference type="ARBA" id="ARBA00004418"/>
    </source>
</evidence>
<dbReference type="OrthoDB" id="338460at2157"/>
<dbReference type="FunFam" id="3.40.190.10:FF:000050">
    <property type="entry name" value="Sulfonate ABC transporter substrate-binding protein"/>
    <property type="match status" value="1"/>
</dbReference>
<dbReference type="NCBIfam" id="TIGR01728">
    <property type="entry name" value="SsuA_fam"/>
    <property type="match status" value="1"/>
</dbReference>
<evidence type="ECO:0000256" key="3">
    <source>
        <dbReference type="ARBA" id="ARBA00022729"/>
    </source>
</evidence>
<protein>
    <submittedName>
        <fullName evidence="5">Sulfonate transport system substrate-binding protein</fullName>
    </submittedName>
</protein>
<dbReference type="GO" id="GO:0016020">
    <property type="term" value="C:membrane"/>
    <property type="evidence" value="ECO:0007669"/>
    <property type="project" value="InterPro"/>
</dbReference>
<dbReference type="PROSITE" id="PS51257">
    <property type="entry name" value="PROKAR_LIPOPROTEIN"/>
    <property type="match status" value="1"/>
</dbReference>
<dbReference type="Proteomes" id="UP000823588">
    <property type="component" value="Unassembled WGS sequence"/>
</dbReference>
<dbReference type="GO" id="GO:0042597">
    <property type="term" value="C:periplasmic space"/>
    <property type="evidence" value="ECO:0007669"/>
    <property type="project" value="UniProtKB-SubCell"/>
</dbReference>
<feature type="domain" description="SsuA/THI5-like" evidence="4">
    <location>
        <begin position="46"/>
        <end position="249"/>
    </location>
</feature>
<comment type="subcellular location">
    <subcellularLocation>
        <location evidence="1">Periplasm</location>
    </subcellularLocation>
</comment>